<evidence type="ECO:0000313" key="2">
    <source>
        <dbReference type="EMBL" id="WSC17587.1"/>
    </source>
</evidence>
<sequence length="46" mass="4460">MGCEPAVVNGGPAPAAGPEGELEGVMALRVEDGLVTGLCCVRCSGS</sequence>
<name>A0ABZ1FVB1_9ACTN</name>
<proteinExistence type="predicted"/>
<accession>A0ABZ1FVB1</accession>
<protein>
    <submittedName>
        <fullName evidence="1">Uncharacterized protein</fullName>
    </submittedName>
</protein>
<dbReference type="EMBL" id="CP109114">
    <property type="protein sequence ID" value="WSC17587.1"/>
    <property type="molecule type" value="Genomic_DNA"/>
</dbReference>
<dbReference type="Proteomes" id="UP001330827">
    <property type="component" value="Chromosome"/>
</dbReference>
<reference evidence="1 3" key="1">
    <citation type="submission" date="2022-10" db="EMBL/GenBank/DDBJ databases">
        <title>The complete genomes of actinobacterial strains from the NBC collection.</title>
        <authorList>
            <person name="Joergensen T.S."/>
            <person name="Alvarez Arevalo M."/>
            <person name="Sterndorff E.B."/>
            <person name="Faurdal D."/>
            <person name="Vuksanovic O."/>
            <person name="Mourched A.-S."/>
            <person name="Charusanti P."/>
            <person name="Shaw S."/>
            <person name="Blin K."/>
            <person name="Weber T."/>
        </authorList>
    </citation>
    <scope>NUCLEOTIDE SEQUENCE [LARGE SCALE GENOMIC DNA]</scope>
    <source>
        <strain evidence="1 3">NBC 01769</strain>
    </source>
</reference>
<organism evidence="1 3">
    <name type="scientific">Streptomyces brevispora</name>
    <dbReference type="NCBI Taxonomy" id="887462"/>
    <lineage>
        <taxon>Bacteria</taxon>
        <taxon>Bacillati</taxon>
        <taxon>Actinomycetota</taxon>
        <taxon>Actinomycetes</taxon>
        <taxon>Kitasatosporales</taxon>
        <taxon>Streptomycetaceae</taxon>
        <taxon>Streptomyces</taxon>
    </lineage>
</organism>
<evidence type="ECO:0000313" key="1">
    <source>
        <dbReference type="EMBL" id="WSC11524.1"/>
    </source>
</evidence>
<dbReference type="RefSeq" id="WP_167523786.1">
    <property type="nucleotide sequence ID" value="NZ_CP109114.1"/>
</dbReference>
<keyword evidence="3" id="KW-1185">Reference proteome</keyword>
<gene>
    <name evidence="1" type="ORF">OIE64_00615</name>
    <name evidence="2" type="ORF">OIE64_35425</name>
</gene>
<evidence type="ECO:0000313" key="3">
    <source>
        <dbReference type="Proteomes" id="UP001330827"/>
    </source>
</evidence>
<dbReference type="EMBL" id="CP109114">
    <property type="protein sequence ID" value="WSC11524.1"/>
    <property type="molecule type" value="Genomic_DNA"/>
</dbReference>